<sequence>MKFRKKPVIIDAEQYKKYGRLVKGMCNSQSCFTLGNNEPHVHTIHNNQIVILEIGDWIIPEPDGEHFYPCKPNIFKDTYELVE</sequence>
<accession>X1CKU7</accession>
<dbReference type="EMBL" id="BART01029573">
    <property type="protein sequence ID" value="GAH08352.1"/>
    <property type="molecule type" value="Genomic_DNA"/>
</dbReference>
<dbReference type="AlphaFoldDB" id="X1CKU7"/>
<name>X1CKU7_9ZZZZ</name>
<gene>
    <name evidence="1" type="ORF">S01H4_51852</name>
</gene>
<reference evidence="1" key="1">
    <citation type="journal article" date="2014" name="Front. Microbiol.">
        <title>High frequency of phylogenetically diverse reductive dehalogenase-homologous genes in deep subseafloor sedimentary metagenomes.</title>
        <authorList>
            <person name="Kawai M."/>
            <person name="Futagami T."/>
            <person name="Toyoda A."/>
            <person name="Takaki Y."/>
            <person name="Nishi S."/>
            <person name="Hori S."/>
            <person name="Arai W."/>
            <person name="Tsubouchi T."/>
            <person name="Morono Y."/>
            <person name="Uchiyama I."/>
            <person name="Ito T."/>
            <person name="Fujiyama A."/>
            <person name="Inagaki F."/>
            <person name="Takami H."/>
        </authorList>
    </citation>
    <scope>NUCLEOTIDE SEQUENCE</scope>
    <source>
        <strain evidence="1">Expedition CK06-06</strain>
    </source>
</reference>
<evidence type="ECO:0000313" key="1">
    <source>
        <dbReference type="EMBL" id="GAH08352.1"/>
    </source>
</evidence>
<evidence type="ECO:0008006" key="2">
    <source>
        <dbReference type="Google" id="ProtNLM"/>
    </source>
</evidence>
<protein>
    <recommendedName>
        <fullName evidence="2">Phage protein</fullName>
    </recommendedName>
</protein>
<proteinExistence type="predicted"/>
<organism evidence="1">
    <name type="scientific">marine sediment metagenome</name>
    <dbReference type="NCBI Taxonomy" id="412755"/>
    <lineage>
        <taxon>unclassified sequences</taxon>
        <taxon>metagenomes</taxon>
        <taxon>ecological metagenomes</taxon>
    </lineage>
</organism>
<comment type="caution">
    <text evidence="1">The sequence shown here is derived from an EMBL/GenBank/DDBJ whole genome shotgun (WGS) entry which is preliminary data.</text>
</comment>